<keyword evidence="2" id="KW-1133">Transmembrane helix</keyword>
<gene>
    <name evidence="3" type="ORF">HRJ53_11085</name>
</gene>
<evidence type="ECO:0000256" key="2">
    <source>
        <dbReference type="SAM" id="Phobius"/>
    </source>
</evidence>
<dbReference type="InterPro" id="IPR011990">
    <property type="entry name" value="TPR-like_helical_dom_sf"/>
</dbReference>
<evidence type="ECO:0000313" key="4">
    <source>
        <dbReference type="Proteomes" id="UP000567293"/>
    </source>
</evidence>
<protein>
    <submittedName>
        <fullName evidence="3">Tetratricopeptide repeat protein</fullName>
    </submittedName>
</protein>
<keyword evidence="2" id="KW-0472">Membrane</keyword>
<feature type="repeat" description="TPR" evidence="1">
    <location>
        <begin position="85"/>
        <end position="118"/>
    </location>
</feature>
<name>A0A7V8SWQ9_9BACT</name>
<dbReference type="Gene3D" id="1.25.40.10">
    <property type="entry name" value="Tetratricopeptide repeat domain"/>
    <property type="match status" value="1"/>
</dbReference>
<dbReference type="SMART" id="SM00028">
    <property type="entry name" value="TPR"/>
    <property type="match status" value="3"/>
</dbReference>
<keyword evidence="2" id="KW-0812">Transmembrane</keyword>
<dbReference type="InterPro" id="IPR019734">
    <property type="entry name" value="TPR_rpt"/>
</dbReference>
<dbReference type="AlphaFoldDB" id="A0A7V8SWQ9"/>
<organism evidence="3 4">
    <name type="scientific">Candidatus Acidiferrum panamense</name>
    <dbReference type="NCBI Taxonomy" id="2741543"/>
    <lineage>
        <taxon>Bacteria</taxon>
        <taxon>Pseudomonadati</taxon>
        <taxon>Acidobacteriota</taxon>
        <taxon>Terriglobia</taxon>
        <taxon>Candidatus Acidiferrales</taxon>
        <taxon>Candidatus Acidiferrum</taxon>
    </lineage>
</organism>
<accession>A0A7V8SWQ9</accession>
<reference evidence="3" key="1">
    <citation type="submission" date="2020-06" db="EMBL/GenBank/DDBJ databases">
        <title>Legume-microbial interactions unlock mineral nutrients during tropical forest succession.</title>
        <authorList>
            <person name="Epihov D.Z."/>
        </authorList>
    </citation>
    <scope>NUCLEOTIDE SEQUENCE [LARGE SCALE GENOMIC DNA]</scope>
    <source>
        <strain evidence="3">Pan2503</strain>
    </source>
</reference>
<dbReference type="EMBL" id="JACDQQ010001076">
    <property type="protein sequence ID" value="MBA0085530.1"/>
    <property type="molecule type" value="Genomic_DNA"/>
</dbReference>
<dbReference type="InterPro" id="IPR014562">
    <property type="entry name" value="UCP030959_TPR_rpt-cont"/>
</dbReference>
<feature type="transmembrane region" description="Helical" evidence="2">
    <location>
        <begin position="31"/>
        <end position="50"/>
    </location>
</feature>
<feature type="transmembrane region" description="Helical" evidence="2">
    <location>
        <begin position="6"/>
        <end position="24"/>
    </location>
</feature>
<dbReference type="Pfam" id="PF14559">
    <property type="entry name" value="TPR_19"/>
    <property type="match status" value="1"/>
</dbReference>
<sequence>MSELRHLFPSWGFLLQILAILHFLRRRPESYWFFIILFGGFLGASVYILAEMLPDLGLLRNTMQGFGRRSRIQRVETDILDNPSAANYEELGELYKDQGQYAKGREAFTSAIAARSDSVYTFYSRALCSLAMNDFAAAIPDLERVVAADRKFDYYRAAGLLADAYARTGDLQRAEPLFAEVTQISTTPETLYNYARFLKTANRREEAREWAQKILAKKRTLPRYMQRRERPWFRKGKALLKELTAS</sequence>
<dbReference type="SUPFAM" id="SSF48452">
    <property type="entry name" value="TPR-like"/>
    <property type="match status" value="1"/>
</dbReference>
<dbReference type="Proteomes" id="UP000567293">
    <property type="component" value="Unassembled WGS sequence"/>
</dbReference>
<proteinExistence type="predicted"/>
<comment type="caution">
    <text evidence="3">The sequence shown here is derived from an EMBL/GenBank/DDBJ whole genome shotgun (WGS) entry which is preliminary data.</text>
</comment>
<keyword evidence="4" id="KW-1185">Reference proteome</keyword>
<evidence type="ECO:0000256" key="1">
    <source>
        <dbReference type="PROSITE-ProRule" id="PRU00339"/>
    </source>
</evidence>
<evidence type="ECO:0000313" key="3">
    <source>
        <dbReference type="EMBL" id="MBA0085530.1"/>
    </source>
</evidence>
<dbReference type="PIRSF" id="PIRSF030959">
    <property type="entry name" value="UCP030959"/>
    <property type="match status" value="1"/>
</dbReference>
<keyword evidence="1" id="KW-0802">TPR repeat</keyword>
<dbReference type="Pfam" id="PF13181">
    <property type="entry name" value="TPR_8"/>
    <property type="match status" value="1"/>
</dbReference>
<dbReference type="PROSITE" id="PS50005">
    <property type="entry name" value="TPR"/>
    <property type="match status" value="1"/>
</dbReference>